<dbReference type="Proteomes" id="UP000292347">
    <property type="component" value="Unassembled WGS sequence"/>
</dbReference>
<dbReference type="InterPro" id="IPR049712">
    <property type="entry name" value="Poly_export"/>
</dbReference>
<gene>
    <name evidence="4" type="ORF">EO081_03135</name>
</gene>
<feature type="domain" description="Soluble ligand binding" evidence="3">
    <location>
        <begin position="142"/>
        <end position="193"/>
    </location>
</feature>
<evidence type="ECO:0000259" key="2">
    <source>
        <dbReference type="Pfam" id="PF02563"/>
    </source>
</evidence>
<evidence type="ECO:0000259" key="3">
    <source>
        <dbReference type="Pfam" id="PF10531"/>
    </source>
</evidence>
<dbReference type="EMBL" id="SDPT01000001">
    <property type="protein sequence ID" value="RXZ34680.1"/>
    <property type="molecule type" value="Genomic_DNA"/>
</dbReference>
<dbReference type="AlphaFoldDB" id="A0A4Q2IZB5"/>
<feature type="domain" description="Polysaccharide export protein N-terminal" evidence="2">
    <location>
        <begin position="59"/>
        <end position="134"/>
    </location>
</feature>
<evidence type="ECO:0000313" key="4">
    <source>
        <dbReference type="EMBL" id="RXZ34680.1"/>
    </source>
</evidence>
<comment type="caution">
    <text evidence="4">The sequence shown here is derived from an EMBL/GenBank/DDBJ whole genome shotgun (WGS) entry which is preliminary data.</text>
</comment>
<dbReference type="PANTHER" id="PTHR33619:SF3">
    <property type="entry name" value="POLYSACCHARIDE EXPORT PROTEIN GFCE-RELATED"/>
    <property type="match status" value="1"/>
</dbReference>
<dbReference type="OrthoDB" id="8410640at2"/>
<accession>A0A4Q2IZB5</accession>
<sequence>MRKSRGTVRVQLKLGHPQRARAAMLLGLLAGGCQTVADPALPRGAEAYAQIPPPRTDDVRREYRIGPRDVLAIRVFQEPELTFEEISVDSSGNLGYPLIGSVHAAGRTPAMLADELTARLRENFIRNPKVTVLVTSSVSQSVTVEGNVTEPGVYEIGGGATLLTALARARSTTRVAKLDEIVVFRTVDGQRMGAVFNLADIRAGRAPDPELLGGDIVVVGFSAVKGAFRDFLGAGALFNAFRAF</sequence>
<keyword evidence="5" id="KW-1185">Reference proteome</keyword>
<dbReference type="PROSITE" id="PS51257">
    <property type="entry name" value="PROKAR_LIPOPROTEIN"/>
    <property type="match status" value="1"/>
</dbReference>
<protein>
    <submittedName>
        <fullName evidence="4">Polysaccharide export protein</fullName>
    </submittedName>
</protein>
<dbReference type="Gene3D" id="3.30.1950.10">
    <property type="entry name" value="wza like domain"/>
    <property type="match status" value="1"/>
</dbReference>
<dbReference type="InterPro" id="IPR003715">
    <property type="entry name" value="Poly_export_N"/>
</dbReference>
<name>A0A4Q2IZB5_9SPHN</name>
<organism evidence="4 5">
    <name type="scientific">Sphingomonas desiccabilis</name>
    <dbReference type="NCBI Taxonomy" id="429134"/>
    <lineage>
        <taxon>Bacteria</taxon>
        <taxon>Pseudomonadati</taxon>
        <taxon>Pseudomonadota</taxon>
        <taxon>Alphaproteobacteria</taxon>
        <taxon>Sphingomonadales</taxon>
        <taxon>Sphingomonadaceae</taxon>
        <taxon>Sphingomonas</taxon>
    </lineage>
</organism>
<evidence type="ECO:0000256" key="1">
    <source>
        <dbReference type="ARBA" id="ARBA00022729"/>
    </source>
</evidence>
<dbReference type="Pfam" id="PF10531">
    <property type="entry name" value="SLBB"/>
    <property type="match status" value="1"/>
</dbReference>
<dbReference type="Pfam" id="PF02563">
    <property type="entry name" value="Poly_export"/>
    <property type="match status" value="1"/>
</dbReference>
<dbReference type="PANTHER" id="PTHR33619">
    <property type="entry name" value="POLYSACCHARIDE EXPORT PROTEIN GFCE-RELATED"/>
    <property type="match status" value="1"/>
</dbReference>
<dbReference type="InterPro" id="IPR019554">
    <property type="entry name" value="Soluble_ligand-bd"/>
</dbReference>
<reference evidence="4 5" key="1">
    <citation type="submission" date="2019-01" db="EMBL/GenBank/DDBJ databases">
        <title>Sphingomonas mucosissima sp. nov. and Sphingomonas desiccabilis sp. nov., from biological soil crusts in the Colorado Plateau, USA.</title>
        <authorList>
            <person name="Zhu D."/>
        </authorList>
    </citation>
    <scope>NUCLEOTIDE SEQUENCE [LARGE SCALE GENOMIC DNA]</scope>
    <source>
        <strain evidence="4 5">CP1D</strain>
    </source>
</reference>
<keyword evidence="1" id="KW-0732">Signal</keyword>
<evidence type="ECO:0000313" key="5">
    <source>
        <dbReference type="Proteomes" id="UP000292347"/>
    </source>
</evidence>
<dbReference type="GO" id="GO:0015159">
    <property type="term" value="F:polysaccharide transmembrane transporter activity"/>
    <property type="evidence" value="ECO:0007669"/>
    <property type="project" value="InterPro"/>
</dbReference>
<proteinExistence type="predicted"/>